<dbReference type="Gene3D" id="3.40.50.720">
    <property type="entry name" value="NAD(P)-binding Rossmann-like Domain"/>
    <property type="match status" value="1"/>
</dbReference>
<dbReference type="SUPFAM" id="SSF50129">
    <property type="entry name" value="GroES-like"/>
    <property type="match status" value="1"/>
</dbReference>
<evidence type="ECO:0000313" key="3">
    <source>
        <dbReference type="Proteomes" id="UP000559027"/>
    </source>
</evidence>
<dbReference type="AlphaFoldDB" id="A0A8H5D2P6"/>
<dbReference type="PANTHER" id="PTHR45348">
    <property type="entry name" value="HYPOTHETICAL OXIDOREDUCTASE (EUROFUNG)"/>
    <property type="match status" value="1"/>
</dbReference>
<dbReference type="SUPFAM" id="SSF51735">
    <property type="entry name" value="NAD(P)-binding Rossmann-fold domains"/>
    <property type="match status" value="1"/>
</dbReference>
<dbReference type="InterPro" id="IPR020843">
    <property type="entry name" value="ER"/>
</dbReference>
<evidence type="ECO:0000313" key="2">
    <source>
        <dbReference type="EMBL" id="KAF5352562.1"/>
    </source>
</evidence>
<dbReference type="SMART" id="SM00829">
    <property type="entry name" value="PKS_ER"/>
    <property type="match status" value="1"/>
</dbReference>
<dbReference type="Pfam" id="PF08240">
    <property type="entry name" value="ADH_N"/>
    <property type="match status" value="1"/>
</dbReference>
<protein>
    <recommendedName>
        <fullName evidence="1">Enoyl reductase (ER) domain-containing protein</fullName>
    </recommendedName>
</protein>
<name>A0A8H5D2P6_9AGAR</name>
<sequence length="366" mass="39906">MSTSTHVAIASTSKGKLGTVRVPTEEPAGGEVLIKVEYSAMIPPDAYIVDRGFLVSEADYPVIVGFTAAGTVVKVGKDVRDLKPGDRVTSFAYGASRNKGVQEYAIQPRSVCAKIPDNLSLEAAATIPDNFVCAFYTIFNQLSLTMPSSFPATQDPPQSDTPILIHGAGSTSGQYMIRLLHLARYKKILATASSKHHDYLRSLGATDLFDYRSPTLVEDINKAAGGPEKVTLAVDCISAESTMGILVKVVGPKGSVALLLPVKQGTTLNNGPDDELFLEWPIPDKFNPFQKGTNLIGVRIFFYQTDQVLKERLMPQILPELLEKGLIEPTRLRLMDQGTLQQRVEQALDLFRDNKVSGEKLVIKIN</sequence>
<dbReference type="Proteomes" id="UP000559027">
    <property type="component" value="Unassembled WGS sequence"/>
</dbReference>
<dbReference type="InterPro" id="IPR011032">
    <property type="entry name" value="GroES-like_sf"/>
</dbReference>
<dbReference type="EMBL" id="JAACJO010000011">
    <property type="protein sequence ID" value="KAF5352562.1"/>
    <property type="molecule type" value="Genomic_DNA"/>
</dbReference>
<feature type="domain" description="Enoyl reductase (ER)" evidence="1">
    <location>
        <begin position="15"/>
        <end position="363"/>
    </location>
</feature>
<keyword evidence="3" id="KW-1185">Reference proteome</keyword>
<reference evidence="2 3" key="1">
    <citation type="journal article" date="2020" name="ISME J.">
        <title>Uncovering the hidden diversity of litter-decomposition mechanisms in mushroom-forming fungi.</title>
        <authorList>
            <person name="Floudas D."/>
            <person name="Bentzer J."/>
            <person name="Ahren D."/>
            <person name="Johansson T."/>
            <person name="Persson P."/>
            <person name="Tunlid A."/>
        </authorList>
    </citation>
    <scope>NUCLEOTIDE SEQUENCE [LARGE SCALE GENOMIC DNA]</scope>
    <source>
        <strain evidence="2 3">CBS 146.42</strain>
    </source>
</reference>
<dbReference type="GO" id="GO:0016651">
    <property type="term" value="F:oxidoreductase activity, acting on NAD(P)H"/>
    <property type="evidence" value="ECO:0007669"/>
    <property type="project" value="InterPro"/>
</dbReference>
<dbReference type="CDD" id="cd08249">
    <property type="entry name" value="enoyl_reductase_like"/>
    <property type="match status" value="1"/>
</dbReference>
<dbReference type="OrthoDB" id="9992527at2759"/>
<proteinExistence type="predicted"/>
<comment type="caution">
    <text evidence="2">The sequence shown here is derived from an EMBL/GenBank/DDBJ whole genome shotgun (WGS) entry which is preliminary data.</text>
</comment>
<dbReference type="InterPro" id="IPR047122">
    <property type="entry name" value="Trans-enoyl_RdTase-like"/>
</dbReference>
<dbReference type="Gene3D" id="3.90.180.10">
    <property type="entry name" value="Medium-chain alcohol dehydrogenases, catalytic domain"/>
    <property type="match status" value="1"/>
</dbReference>
<dbReference type="InterPro" id="IPR013149">
    <property type="entry name" value="ADH-like_C"/>
</dbReference>
<organism evidence="2 3">
    <name type="scientific">Leucocoprinus leucothites</name>
    <dbReference type="NCBI Taxonomy" id="201217"/>
    <lineage>
        <taxon>Eukaryota</taxon>
        <taxon>Fungi</taxon>
        <taxon>Dikarya</taxon>
        <taxon>Basidiomycota</taxon>
        <taxon>Agaricomycotina</taxon>
        <taxon>Agaricomycetes</taxon>
        <taxon>Agaricomycetidae</taxon>
        <taxon>Agaricales</taxon>
        <taxon>Agaricineae</taxon>
        <taxon>Agaricaceae</taxon>
        <taxon>Leucocoprinus</taxon>
    </lineage>
</organism>
<dbReference type="Pfam" id="PF00107">
    <property type="entry name" value="ADH_zinc_N"/>
    <property type="match status" value="1"/>
</dbReference>
<evidence type="ECO:0000259" key="1">
    <source>
        <dbReference type="SMART" id="SM00829"/>
    </source>
</evidence>
<gene>
    <name evidence="2" type="ORF">D9756_006066</name>
</gene>
<accession>A0A8H5D2P6</accession>
<dbReference type="PANTHER" id="PTHR45348:SF3">
    <property type="entry name" value="ENOYL REDUCTASE (ER) DOMAIN-CONTAINING PROTEIN"/>
    <property type="match status" value="1"/>
</dbReference>
<dbReference type="InterPro" id="IPR013154">
    <property type="entry name" value="ADH-like_N"/>
</dbReference>
<dbReference type="InterPro" id="IPR036291">
    <property type="entry name" value="NAD(P)-bd_dom_sf"/>
</dbReference>